<feature type="compositionally biased region" description="Low complexity" evidence="1">
    <location>
        <begin position="98"/>
        <end position="111"/>
    </location>
</feature>
<dbReference type="OrthoDB" id="59066at2759"/>
<dbReference type="VEuPathDB" id="AmoebaDB:FDP41_000863"/>
<accession>A0A6A5BT05</accession>
<sequence length="195" mass="22517">MASKEGSSSIDFFTYLIGKWKRNLEWREFGGIYQHLSTSNTFLQFEENTKYESTYLSESSSTTNTTTPNHRYARFSFGNSPQDMKFAYEMIFQPLISSSTTSSSSSTTTTTNHRLSQQTQAQQEIQHFQWKYLGNICKGEFYPLNNVAILKVVMPTSFITTTYRIIDESTMAVVIVEVDEKQQPTIQYGNMYRLN</sequence>
<dbReference type="VEuPathDB" id="AmoebaDB:NF0123560"/>
<protein>
    <submittedName>
        <fullName evidence="3">Uncharacterized protein</fullName>
    </submittedName>
</protein>
<keyword evidence="4" id="KW-1185">Reference proteome</keyword>
<dbReference type="OMA" id="KWSFGRG"/>
<dbReference type="EMBL" id="VFQX01000016">
    <property type="protein sequence ID" value="KAF0981203.1"/>
    <property type="molecule type" value="Genomic_DNA"/>
</dbReference>
<dbReference type="VEuPathDB" id="AmoebaDB:NfTy_078840"/>
<dbReference type="RefSeq" id="XP_044564798.1">
    <property type="nucleotide sequence ID" value="XM_044712504.1"/>
</dbReference>
<dbReference type="VEuPathDB" id="AmoebaDB:FDP41_012991"/>
<dbReference type="Proteomes" id="UP000444721">
    <property type="component" value="Unassembled WGS sequence"/>
</dbReference>
<feature type="region of interest" description="Disordered" evidence="1">
    <location>
        <begin position="98"/>
        <end position="118"/>
    </location>
</feature>
<dbReference type="EMBL" id="VFQX01000021">
    <property type="protein sequence ID" value="KAF0980085.1"/>
    <property type="molecule type" value="Genomic_DNA"/>
</dbReference>
<name>A0A6A5BT05_NAEFO</name>
<comment type="caution">
    <text evidence="3">The sequence shown here is derived from an EMBL/GenBank/DDBJ whole genome shotgun (WGS) entry which is preliminary data.</text>
</comment>
<reference evidence="3 4" key="1">
    <citation type="journal article" date="2019" name="Sci. Rep.">
        <title>Nanopore sequencing improves the draft genome of the human pathogenic amoeba Naegleria fowleri.</title>
        <authorList>
            <person name="Liechti N."/>
            <person name="Schurch N."/>
            <person name="Bruggmann R."/>
            <person name="Wittwer M."/>
        </authorList>
    </citation>
    <scope>NUCLEOTIDE SEQUENCE [LARGE SCALE GENOMIC DNA]</scope>
    <source>
        <strain evidence="3 4">ATCC 30894</strain>
    </source>
</reference>
<evidence type="ECO:0000313" key="4">
    <source>
        <dbReference type="Proteomes" id="UP000444721"/>
    </source>
</evidence>
<organism evidence="3 4">
    <name type="scientific">Naegleria fowleri</name>
    <name type="common">Brain eating amoeba</name>
    <dbReference type="NCBI Taxonomy" id="5763"/>
    <lineage>
        <taxon>Eukaryota</taxon>
        <taxon>Discoba</taxon>
        <taxon>Heterolobosea</taxon>
        <taxon>Tetramitia</taxon>
        <taxon>Eutetramitia</taxon>
        <taxon>Vahlkampfiidae</taxon>
        <taxon>Naegleria</taxon>
    </lineage>
</organism>
<proteinExistence type="predicted"/>
<gene>
    <name evidence="2" type="ORF">FDP41_000863</name>
    <name evidence="3" type="ORF">FDP41_012991</name>
</gene>
<evidence type="ECO:0000256" key="1">
    <source>
        <dbReference type="SAM" id="MobiDB-lite"/>
    </source>
</evidence>
<evidence type="ECO:0000313" key="2">
    <source>
        <dbReference type="EMBL" id="KAF0980085.1"/>
    </source>
</evidence>
<evidence type="ECO:0000313" key="3">
    <source>
        <dbReference type="EMBL" id="KAF0981203.1"/>
    </source>
</evidence>
<dbReference type="AlphaFoldDB" id="A0A6A5BT05"/>
<dbReference type="GeneID" id="68108081"/>